<dbReference type="AlphaFoldDB" id="A0A3G8ZM41"/>
<feature type="domain" description="Amidohydrolase-related" evidence="2">
    <location>
        <begin position="2"/>
        <end position="110"/>
    </location>
</feature>
<keyword evidence="1" id="KW-0378">Hydrolase</keyword>
<dbReference type="Proteomes" id="UP000268084">
    <property type="component" value="Chromosome"/>
</dbReference>
<dbReference type="Pfam" id="PF01979">
    <property type="entry name" value="Amidohydro_1"/>
    <property type="match status" value="1"/>
</dbReference>
<gene>
    <name evidence="3" type="ORF">EH165_09465</name>
</gene>
<dbReference type="OrthoDB" id="3189065at2"/>
<evidence type="ECO:0000313" key="4">
    <source>
        <dbReference type="Proteomes" id="UP000268084"/>
    </source>
</evidence>
<dbReference type="GO" id="GO:0016810">
    <property type="term" value="F:hydrolase activity, acting on carbon-nitrogen (but not peptide) bonds"/>
    <property type="evidence" value="ECO:0007669"/>
    <property type="project" value="InterPro"/>
</dbReference>
<dbReference type="EMBL" id="CP034170">
    <property type="protein sequence ID" value="AZI58333.1"/>
    <property type="molecule type" value="Genomic_DNA"/>
</dbReference>
<evidence type="ECO:0000313" key="3">
    <source>
        <dbReference type="EMBL" id="AZI58333.1"/>
    </source>
</evidence>
<dbReference type="SUPFAM" id="SSF51338">
    <property type="entry name" value="Composite domain of metallo-dependent hydrolases"/>
    <property type="match status" value="1"/>
</dbReference>
<dbReference type="InterPro" id="IPR011059">
    <property type="entry name" value="Metal-dep_hydrolase_composite"/>
</dbReference>
<keyword evidence="4" id="KW-1185">Reference proteome</keyword>
<organism evidence="3 4">
    <name type="scientific">Nakamurella antarctica</name>
    <dbReference type="NCBI Taxonomy" id="1902245"/>
    <lineage>
        <taxon>Bacteria</taxon>
        <taxon>Bacillati</taxon>
        <taxon>Actinomycetota</taxon>
        <taxon>Actinomycetes</taxon>
        <taxon>Nakamurellales</taxon>
        <taxon>Nakamurellaceae</taxon>
        <taxon>Nakamurella</taxon>
    </lineage>
</organism>
<reference evidence="3 4" key="1">
    <citation type="submission" date="2018-11" db="EMBL/GenBank/DDBJ databases">
        <authorList>
            <person name="Da X."/>
        </authorList>
    </citation>
    <scope>NUCLEOTIDE SEQUENCE [LARGE SCALE GENOMIC DNA]</scope>
    <source>
        <strain evidence="3 4">S14-144</strain>
    </source>
</reference>
<accession>A0A3G8ZM41</accession>
<proteinExistence type="predicted"/>
<dbReference type="InterPro" id="IPR050287">
    <property type="entry name" value="MTA/SAH_deaminase"/>
</dbReference>
<sequence length="154" mass="16017">MNLALGTDSVASNNTLDMFEELKTGAILQRGVACDPEALSGAEVFEWASAGGARAAGAGSTGELRVGGQADVVLVDVTGTAATPLHDAESFLYYAASGSDVTDVFVAGRHVVRNRRVTTMDEDQVREDVRVRVARIKAELLAAGDAPGIPARKS</sequence>
<name>A0A3G8ZM41_9ACTN</name>
<dbReference type="KEGG" id="nak:EH165_09465"/>
<dbReference type="Gene3D" id="3.20.20.140">
    <property type="entry name" value="Metal-dependent hydrolases"/>
    <property type="match status" value="1"/>
</dbReference>
<dbReference type="PANTHER" id="PTHR43794:SF11">
    <property type="entry name" value="AMIDOHYDROLASE-RELATED DOMAIN-CONTAINING PROTEIN"/>
    <property type="match status" value="1"/>
</dbReference>
<evidence type="ECO:0000256" key="1">
    <source>
        <dbReference type="ARBA" id="ARBA00022801"/>
    </source>
</evidence>
<dbReference type="PANTHER" id="PTHR43794">
    <property type="entry name" value="AMINOHYDROLASE SSNA-RELATED"/>
    <property type="match status" value="1"/>
</dbReference>
<dbReference type="InterPro" id="IPR006680">
    <property type="entry name" value="Amidohydro-rel"/>
</dbReference>
<evidence type="ECO:0000259" key="2">
    <source>
        <dbReference type="Pfam" id="PF01979"/>
    </source>
</evidence>
<protein>
    <recommendedName>
        <fullName evidence="2">Amidohydrolase-related domain-containing protein</fullName>
    </recommendedName>
</protein>
<reference evidence="3 4" key="2">
    <citation type="submission" date="2018-12" db="EMBL/GenBank/DDBJ databases">
        <title>Nakamurella antarcticus sp. nov., isolated from Antarctica South Shetland Islands soil.</title>
        <authorList>
            <person name="Peng F."/>
        </authorList>
    </citation>
    <scope>NUCLEOTIDE SEQUENCE [LARGE SCALE GENOMIC DNA]</scope>
    <source>
        <strain evidence="3 4">S14-144</strain>
    </source>
</reference>
<dbReference type="Gene3D" id="2.30.40.10">
    <property type="entry name" value="Urease, subunit C, domain 1"/>
    <property type="match status" value="1"/>
</dbReference>